<dbReference type="HOGENOM" id="CLU_013951_0_0_0"/>
<name>E8X5X7_GRATM</name>
<dbReference type="Gene3D" id="3.40.50.11290">
    <property type="match status" value="1"/>
</dbReference>
<dbReference type="KEGG" id="acm:AciX9_4078"/>
<dbReference type="PANTHER" id="PTHR34595">
    <property type="entry name" value="BLR5612 PROTEIN"/>
    <property type="match status" value="1"/>
</dbReference>
<feature type="region of interest" description="Disordered" evidence="1">
    <location>
        <begin position="1"/>
        <end position="40"/>
    </location>
</feature>
<evidence type="ECO:0000259" key="3">
    <source>
        <dbReference type="Pfam" id="PF14403"/>
    </source>
</evidence>
<dbReference type="Gene3D" id="3.30.1490.270">
    <property type="match status" value="1"/>
</dbReference>
<reference evidence="5" key="1">
    <citation type="submission" date="2011-01" db="EMBL/GenBank/DDBJ databases">
        <title>Complete sequence of plasmid1 of Acidobacterium sp. MP5ACTX9.</title>
        <authorList>
            <consortium name="US DOE Joint Genome Institute"/>
            <person name="Lucas S."/>
            <person name="Copeland A."/>
            <person name="Lapidus A."/>
            <person name="Cheng J.-F."/>
            <person name="Goodwin L."/>
            <person name="Pitluck S."/>
            <person name="Teshima H."/>
            <person name="Detter J.C."/>
            <person name="Han C."/>
            <person name="Tapia R."/>
            <person name="Land M."/>
            <person name="Hauser L."/>
            <person name="Kyrpides N."/>
            <person name="Ivanova N."/>
            <person name="Ovchinnikova G."/>
            <person name="Pagani I."/>
            <person name="Rawat S.R."/>
            <person name="Mannisto M."/>
            <person name="Haggblom M.M."/>
            <person name="Woyke T."/>
        </authorList>
    </citation>
    <scope>NUCLEOTIDE SEQUENCE [LARGE SCALE GENOMIC DNA]</scope>
    <source>
        <strain evidence="5">MP5ACTX9</strain>
        <plasmid evidence="5">Plasmid pACIX901</plasmid>
    </source>
</reference>
<dbReference type="RefSeq" id="WP_013572773.1">
    <property type="nucleotide sequence ID" value="NC_015057.1"/>
</dbReference>
<dbReference type="Pfam" id="PF14403">
    <property type="entry name" value="CP_ATPgrasp_2"/>
    <property type="match status" value="1"/>
</dbReference>
<dbReference type="InterPro" id="IPR051680">
    <property type="entry name" value="ATP-dep_Glu-Cys_Ligase-2"/>
</dbReference>
<dbReference type="Proteomes" id="UP000000343">
    <property type="component" value="Plasmid pACIX901"/>
</dbReference>
<geneLocation type="plasmid" evidence="4 5">
    <name>pACIX901</name>
</geneLocation>
<feature type="domain" description="DUF403" evidence="2">
    <location>
        <begin position="517"/>
        <end position="835"/>
    </location>
</feature>
<keyword evidence="4" id="KW-0614">Plasmid</keyword>
<dbReference type="InterPro" id="IPR025841">
    <property type="entry name" value="CP_ATPgrasp_2"/>
</dbReference>
<dbReference type="Pfam" id="PF04168">
    <property type="entry name" value="Alpha-E"/>
    <property type="match status" value="1"/>
</dbReference>
<accession>E8X5X7</accession>
<dbReference type="AlphaFoldDB" id="E8X5X7"/>
<organism evidence="5">
    <name type="scientific">Granulicella tundricola (strain ATCC BAA-1859 / DSM 23138 / MP5ACTX9)</name>
    <dbReference type="NCBI Taxonomy" id="1198114"/>
    <lineage>
        <taxon>Bacteria</taxon>
        <taxon>Pseudomonadati</taxon>
        <taxon>Acidobacteriota</taxon>
        <taxon>Terriglobia</taxon>
        <taxon>Terriglobales</taxon>
        <taxon>Acidobacteriaceae</taxon>
        <taxon>Granulicella</taxon>
    </lineage>
</organism>
<feature type="compositionally biased region" description="Basic and acidic residues" evidence="1">
    <location>
        <begin position="10"/>
        <end position="20"/>
    </location>
</feature>
<dbReference type="PANTHER" id="PTHR34595:SF2">
    <property type="entry name" value="BLR2978 PROTEIN"/>
    <property type="match status" value="1"/>
</dbReference>
<dbReference type="EMBL" id="CP002481">
    <property type="protein sequence ID" value="ADW70861.1"/>
    <property type="molecule type" value="Genomic_DNA"/>
</dbReference>
<evidence type="ECO:0000256" key="1">
    <source>
        <dbReference type="SAM" id="MobiDB-lite"/>
    </source>
</evidence>
<gene>
    <name evidence="4" type="ordered locus">AciX9_4078</name>
</gene>
<feature type="domain" description="Circularly permuted ATP-grasp type 2" evidence="3">
    <location>
        <begin position="94"/>
        <end position="468"/>
    </location>
</feature>
<proteinExistence type="predicted"/>
<evidence type="ECO:0000313" key="4">
    <source>
        <dbReference type="EMBL" id="ADW70861.1"/>
    </source>
</evidence>
<keyword evidence="5" id="KW-1185">Reference proteome</keyword>
<sequence>MSAALPGVEHGVDPVERYESAPRPARTWEESSTDGVNPREHWSGLMHSLETLGTEELRRRWALAERRIRENGVTYNIYGDPEGMNRPWQTDLVPLLIAEDEWRFLEAGIIQRAELLSRLLEDLYGPQNLITEGHFPAALLYGNPAFLRPMVGVTVPPHSHLHMLAVDLARSPDGQWWVLADRTQAPSGSGYALENRTIVSDVLPDLFRDSNVQRLAPFFRAQREALLAMSPRQPARVVLLTPGPLNETYFEQSFLAKYLGLTLVVGSDLTVRERCVYLKTVTGLEQVDVILRRVDDGFCDPLELRGDSLLGVSGLVDAVVAGNVAVANALGSGLIESAAIMPFLPGLASHLLGEEIKLPSVATWWCGQEPALDWVLDHLDRVVVKPAFPSRGMEPVFGAELPEGQRAELIERLRKAPHEYVAQERVALSTAPVWEDDRLLPRSMVLRTYVLRTPKGWVAMPGGLVRVSEADGAVVSMQRGGHSKDAWVLSHKPVDTFSMLRPATEPLDLRRASPVVPSGVADNTFWLGRSVERAENIARILRSMVPRVRLGETTELESLLRLHSSLGSRQSKLPKRKQPTFVALEKEMRSMLTDMKRWDSLPCTLAEIARIGGNVRERLSADMMLLIGQLRTAMQSEQKLTLPEYSVKLTECLELLSAFSGMERENLIRGSGWLFMSLGRRLERAIYLTRQLRLITRPLAAGNWSYLEYLLEVADSSVTYRTRYYTTLQPLAVLDVLMLDGSNPRSLEFQLDHLVELYEKLPRFDPADLLTLTRALDRLRSVDLQSIVYPTPGPNGSAAGKPLRPDPALRRLDLSLAELEELLPSWSNNLSSRYFSHARTLPISMGQ</sequence>
<evidence type="ECO:0000313" key="5">
    <source>
        <dbReference type="Proteomes" id="UP000000343"/>
    </source>
</evidence>
<dbReference type="SUPFAM" id="SSF56059">
    <property type="entry name" value="Glutathione synthetase ATP-binding domain-like"/>
    <property type="match status" value="1"/>
</dbReference>
<dbReference type="InterPro" id="IPR007296">
    <property type="entry name" value="DUF403"/>
</dbReference>
<evidence type="ECO:0000259" key="2">
    <source>
        <dbReference type="Pfam" id="PF04168"/>
    </source>
</evidence>
<protein>
    <submittedName>
        <fullName evidence="4">Uncharacterized protein</fullName>
    </submittedName>
</protein>